<evidence type="ECO:0000313" key="1">
    <source>
        <dbReference type="EMBL" id="KNZ62836.1"/>
    </source>
</evidence>
<keyword evidence="2" id="KW-1185">Reference proteome</keyword>
<name>A0A0L6VQ83_9BASI</name>
<comment type="caution">
    <text evidence="1">The sequence shown here is derived from an EMBL/GenBank/DDBJ whole genome shotgun (WGS) entry which is preliminary data.</text>
</comment>
<dbReference type="AlphaFoldDB" id="A0A0L6VQ83"/>
<sequence>MWYQHPSNKFKIAKLFDMHDDEFKQMMKMTKDGLMYLFSEVCFHPTFISTGPRPQLPVALGLERFGTFGNGGLVRKLAHNLQVGLSQSPITNTPLLLLFAHCNPERDCECSAFW</sequence>
<proteinExistence type="predicted"/>
<reference evidence="1 2" key="1">
    <citation type="submission" date="2015-08" db="EMBL/GenBank/DDBJ databases">
        <title>Next Generation Sequencing and Analysis of the Genome of Puccinia sorghi L Schw, the Causal Agent of Maize Common Rust.</title>
        <authorList>
            <person name="Rochi L."/>
            <person name="Burguener G."/>
            <person name="Darino M."/>
            <person name="Turjanski A."/>
            <person name="Kreff E."/>
            <person name="Dieguez M.J."/>
            <person name="Sacco F."/>
        </authorList>
    </citation>
    <scope>NUCLEOTIDE SEQUENCE [LARGE SCALE GENOMIC DNA]</scope>
    <source>
        <strain evidence="1 2">RO10H11247</strain>
    </source>
</reference>
<accession>A0A0L6VQ83</accession>
<dbReference type="EMBL" id="LAVV01002421">
    <property type="protein sequence ID" value="KNZ62836.1"/>
    <property type="molecule type" value="Genomic_DNA"/>
</dbReference>
<dbReference type="VEuPathDB" id="FungiDB:VP01_1217g3"/>
<dbReference type="Proteomes" id="UP000037035">
    <property type="component" value="Unassembled WGS sequence"/>
</dbReference>
<gene>
    <name evidence="1" type="ORF">VP01_1217g3</name>
</gene>
<protein>
    <submittedName>
        <fullName evidence="1">Uncharacterized protein</fullName>
    </submittedName>
</protein>
<evidence type="ECO:0000313" key="2">
    <source>
        <dbReference type="Proteomes" id="UP000037035"/>
    </source>
</evidence>
<organism evidence="1 2">
    <name type="scientific">Puccinia sorghi</name>
    <dbReference type="NCBI Taxonomy" id="27349"/>
    <lineage>
        <taxon>Eukaryota</taxon>
        <taxon>Fungi</taxon>
        <taxon>Dikarya</taxon>
        <taxon>Basidiomycota</taxon>
        <taxon>Pucciniomycotina</taxon>
        <taxon>Pucciniomycetes</taxon>
        <taxon>Pucciniales</taxon>
        <taxon>Pucciniaceae</taxon>
        <taxon>Puccinia</taxon>
    </lineage>
</organism>
<dbReference type="OrthoDB" id="2507202at2759"/>